<dbReference type="PANTHER" id="PTHR16110:SF1">
    <property type="entry name" value="TBC1 DOMAIN FAMILY MEMBER 19"/>
    <property type="match status" value="1"/>
</dbReference>
<dbReference type="PANTHER" id="PTHR16110">
    <property type="entry name" value="TBC1 DOMAIN FAMILY MEMBER 19"/>
    <property type="match status" value="1"/>
</dbReference>
<proteinExistence type="predicted"/>
<dbReference type="RefSeq" id="XP_029225949.1">
    <property type="nucleotide sequence ID" value="XM_029373923.1"/>
</dbReference>
<comment type="caution">
    <text evidence="3">The sequence shown here is derived from an EMBL/GenBank/DDBJ whole genome shotgun (WGS) entry which is preliminary data.</text>
</comment>
<dbReference type="Gene3D" id="1.10.472.80">
    <property type="entry name" value="Ypt/Rab-GAP domain of gyp1p, domain 3"/>
    <property type="match status" value="1"/>
</dbReference>
<reference evidence="3 4" key="1">
    <citation type="journal article" date="2018" name="BMC Genomics">
        <title>Genomic comparison of Trypanosoma conorhini and Trypanosoma rangeli to Trypanosoma cruzi strains of high and low virulence.</title>
        <authorList>
            <person name="Bradwell K.R."/>
            <person name="Koparde V.N."/>
            <person name="Matveyev A.V."/>
            <person name="Serrano M.G."/>
            <person name="Alves J.M."/>
            <person name="Parikh H."/>
            <person name="Huang B."/>
            <person name="Lee V."/>
            <person name="Espinosa-Alvarez O."/>
            <person name="Ortiz P.A."/>
            <person name="Costa-Martins A.G."/>
            <person name="Teixeira M.M."/>
            <person name="Buck G.A."/>
        </authorList>
    </citation>
    <scope>NUCLEOTIDE SEQUENCE [LARGE SCALE GENOMIC DNA]</scope>
    <source>
        <strain evidence="3 4">025E</strain>
    </source>
</reference>
<evidence type="ECO:0000313" key="4">
    <source>
        <dbReference type="Proteomes" id="UP000284403"/>
    </source>
</evidence>
<feature type="domain" description="Rab-GAP TBC" evidence="2">
    <location>
        <begin position="503"/>
        <end position="601"/>
    </location>
</feature>
<evidence type="ECO:0000313" key="3">
    <source>
        <dbReference type="EMBL" id="RNF08998.1"/>
    </source>
</evidence>
<name>A0A422NU70_9TRYP</name>
<organism evidence="3 4">
    <name type="scientific">Trypanosoma conorhini</name>
    <dbReference type="NCBI Taxonomy" id="83891"/>
    <lineage>
        <taxon>Eukaryota</taxon>
        <taxon>Discoba</taxon>
        <taxon>Euglenozoa</taxon>
        <taxon>Kinetoplastea</taxon>
        <taxon>Metakinetoplastina</taxon>
        <taxon>Trypanosomatida</taxon>
        <taxon>Trypanosomatidae</taxon>
        <taxon>Trypanosoma</taxon>
    </lineage>
</organism>
<evidence type="ECO:0000259" key="2">
    <source>
        <dbReference type="Pfam" id="PF00566"/>
    </source>
</evidence>
<feature type="region of interest" description="Disordered" evidence="1">
    <location>
        <begin position="1"/>
        <end position="68"/>
    </location>
</feature>
<accession>A0A422NU70</accession>
<dbReference type="Pfam" id="PF00566">
    <property type="entry name" value="RabGAP-TBC"/>
    <property type="match status" value="1"/>
</dbReference>
<protein>
    <submittedName>
        <fullName evidence="3">TBC1 domain family, member 19</fullName>
    </submittedName>
</protein>
<dbReference type="InterPro" id="IPR042507">
    <property type="entry name" value="TBC1D19"/>
</dbReference>
<dbReference type="OrthoDB" id="10249775at2759"/>
<dbReference type="AlphaFoldDB" id="A0A422NU70"/>
<evidence type="ECO:0000256" key="1">
    <source>
        <dbReference type="SAM" id="MobiDB-lite"/>
    </source>
</evidence>
<dbReference type="InterPro" id="IPR000195">
    <property type="entry name" value="Rab-GAP-TBC_dom"/>
</dbReference>
<feature type="compositionally biased region" description="Acidic residues" evidence="1">
    <location>
        <begin position="629"/>
        <end position="644"/>
    </location>
</feature>
<feature type="compositionally biased region" description="Basic and acidic residues" evidence="1">
    <location>
        <begin position="126"/>
        <end position="144"/>
    </location>
</feature>
<gene>
    <name evidence="3" type="ORF">Tco025E_07056</name>
</gene>
<keyword evidence="4" id="KW-1185">Reference proteome</keyword>
<dbReference type="GeneID" id="40320667"/>
<feature type="region of interest" description="Disordered" evidence="1">
    <location>
        <begin position="124"/>
        <end position="158"/>
    </location>
</feature>
<sequence length="706" mass="78588">MSWARPYGGRATPVPEVRLPQRGKPREVPSATLRATLPRWLDSAGAEKQGGTPTQRPAPETNSNSHFPQQEVNATVTSLKLDGVLIANGTSTSVSKGNAWGEEQMPPCCPEPMQDSLSVVVSKQNSDWDSRRHGLLERRERELSHQSPNGGDGPARQASELSRPLCMLLHTLLAESRKQWRAVLSTRVNALKREVRRSVSGALPDRNAGDENEEVEWSVAQLYNVLVTGLNSAATEEFLTARVFGGDPSLCYDSIDSFGLLTVFRAPVQEILAQHEQLAPSLTVLRRYFAALHPSNGCPKFFTHTESSASDALEKLDIFLQHGNTPEAVAKALRGRVSHSLRRLLYARALQLPIVVTDGNSLFGGRGELQANRHCDGVERCLTFATKHSRDKIRRRMCHSYATREQEETAKVIQAIIKVDNAQFVGNSDKYFIFAEETEMLVFSLLMDRGLPEMHMKHTVRQLGRPSAQLDSYLVFLENAGGGPEPRQRKAPPSGFFPLRSCSLLVAPVCYITGDTVEQYDLLSSLFGQLWFRLQGPTPELAQCCWIFEALVARFAAPACLHATRALGLPPLRLALQWMLTAFVEVLEPAELLSFWDLILSYHVEEMFAERTPLSVSIHASEEHGMEDETKEEEAAAEDGEEEKEEASSSAPCALWLLPLLAASLFVYRAPLVERCATAEEMLLVFREGHHVRCRPLLQYLLFMAK</sequence>
<dbReference type="Proteomes" id="UP000284403">
    <property type="component" value="Unassembled WGS sequence"/>
</dbReference>
<dbReference type="EMBL" id="MKKU01000521">
    <property type="protein sequence ID" value="RNF08998.1"/>
    <property type="molecule type" value="Genomic_DNA"/>
</dbReference>
<feature type="compositionally biased region" description="Polar residues" evidence="1">
    <location>
        <begin position="51"/>
        <end position="68"/>
    </location>
</feature>
<feature type="region of interest" description="Disordered" evidence="1">
    <location>
        <begin position="620"/>
        <end position="644"/>
    </location>
</feature>